<proteinExistence type="predicted"/>
<reference evidence="1 2" key="1">
    <citation type="submission" date="2013-07" db="EMBL/GenBank/DDBJ databases">
        <title>Comparative Genomic and Metabolomic Analysis of Twelve Strains of Pseudoalteromonas luteoviolacea.</title>
        <authorList>
            <person name="Vynne N.G."/>
            <person name="Mansson M."/>
            <person name="Gram L."/>
        </authorList>
    </citation>
    <scope>NUCLEOTIDE SEQUENCE [LARGE SCALE GENOMIC DNA]</scope>
    <source>
        <strain evidence="1 2">DSM 6061</strain>
    </source>
</reference>
<name>A0A166W9L8_9GAMM</name>
<comment type="caution">
    <text evidence="1">The sequence shown here is derived from an EMBL/GenBank/DDBJ whole genome shotgun (WGS) entry which is preliminary data.</text>
</comment>
<evidence type="ECO:0000313" key="1">
    <source>
        <dbReference type="EMBL" id="KZN36260.1"/>
    </source>
</evidence>
<accession>A0A166W9L8</accession>
<evidence type="ECO:0000313" key="2">
    <source>
        <dbReference type="Proteomes" id="UP000076643"/>
    </source>
</evidence>
<keyword evidence="2" id="KW-1185">Reference proteome</keyword>
<sequence>MLGFIVKVCSYDIIFSQRLVTQRFKVLITAIEAALRKIGAKGY</sequence>
<dbReference type="PATRIC" id="fig|1365250.3.peg.3169"/>
<gene>
    <name evidence="1" type="ORF">N475_17865</name>
</gene>
<dbReference type="Proteomes" id="UP000076643">
    <property type="component" value="Unassembled WGS sequence"/>
</dbReference>
<dbReference type="EMBL" id="AUYB01000109">
    <property type="protein sequence ID" value="KZN36260.1"/>
    <property type="molecule type" value="Genomic_DNA"/>
</dbReference>
<protein>
    <submittedName>
        <fullName evidence="1">Uncharacterized protein</fullName>
    </submittedName>
</protein>
<dbReference type="AlphaFoldDB" id="A0A166W9L8"/>
<organism evidence="1 2">
    <name type="scientific">Pseudoalteromonas luteoviolacea DSM 6061</name>
    <dbReference type="NCBI Taxonomy" id="1365250"/>
    <lineage>
        <taxon>Bacteria</taxon>
        <taxon>Pseudomonadati</taxon>
        <taxon>Pseudomonadota</taxon>
        <taxon>Gammaproteobacteria</taxon>
        <taxon>Alteromonadales</taxon>
        <taxon>Pseudoalteromonadaceae</taxon>
        <taxon>Pseudoalteromonas</taxon>
    </lineage>
</organism>